<keyword evidence="4" id="KW-0762">Sugar transport</keyword>
<feature type="transmembrane region" description="Helical" evidence="9">
    <location>
        <begin position="178"/>
        <end position="197"/>
    </location>
</feature>
<feature type="transmembrane region" description="Helical" evidence="9">
    <location>
        <begin position="217"/>
        <end position="241"/>
    </location>
</feature>
<evidence type="ECO:0000256" key="7">
    <source>
        <dbReference type="ARBA" id="ARBA00022989"/>
    </source>
</evidence>
<comment type="caution">
    <text evidence="10">The sequence shown here is derived from an EMBL/GenBank/DDBJ whole genome shotgun (WGS) entry which is preliminary data.</text>
</comment>
<evidence type="ECO:0000256" key="3">
    <source>
        <dbReference type="ARBA" id="ARBA00022519"/>
    </source>
</evidence>
<keyword evidence="2" id="KW-1003">Cell membrane</keyword>
<feature type="transmembrane region" description="Helical" evidence="9">
    <location>
        <begin position="311"/>
        <end position="329"/>
    </location>
</feature>
<dbReference type="InterPro" id="IPR004673">
    <property type="entry name" value="L-rhamnose-proton_sym_RhaT"/>
</dbReference>
<feature type="transmembrane region" description="Helical" evidence="9">
    <location>
        <begin position="136"/>
        <end position="157"/>
    </location>
</feature>
<proteinExistence type="predicted"/>
<evidence type="ECO:0000256" key="6">
    <source>
        <dbReference type="ARBA" id="ARBA00022847"/>
    </source>
</evidence>
<sequence>MFNPLLGVVFHWIGGLASASFYVPYRGVRRWSWEVFWIIGGLFSWIIAPWLFALIQTNDLFGVLAATPGRTWFWCVVFGLLWGTGGLTFGLTIRYLGISLGTSVALGLTAAFGTLIPPIVSGEFFTSLLPSTGGQIVLAGVLVALAGIAVIGFAGRAKERHQADGRAPGSTAHDFKRGMAVAVFSGIMSACFAYGLAAGEPIRQATLTAGTDPLMQGLPVLCVVLLGGFATNALWCAYLIAKNRSAAQFVGAASTHAATDGGPTVYGERFGRSPLLRNYLLSALGGTVWYFQFFFYTMGESQMGRYGFSSWTIHMASIIIFASLWGIGLNEWRGSGGRAKALLTIGLAILIGSTVVIGWGNAISSGSM</sequence>
<evidence type="ECO:0000256" key="5">
    <source>
        <dbReference type="ARBA" id="ARBA00022692"/>
    </source>
</evidence>
<reference evidence="10 11" key="1">
    <citation type="submission" date="2021-07" db="EMBL/GenBank/DDBJ databases">
        <title>Stakelama flava sp. nov., a novel endophytic bacterium isolated from branch of Kandelia candel.</title>
        <authorList>
            <person name="Tuo L."/>
        </authorList>
    </citation>
    <scope>NUCLEOTIDE SEQUENCE [LARGE SCALE GENOMIC DNA]</scope>
    <source>
        <strain evidence="10 11">CBK3Z-3</strain>
    </source>
</reference>
<keyword evidence="3" id="KW-0997">Cell inner membrane</keyword>
<feature type="transmembrane region" description="Helical" evidence="9">
    <location>
        <begin position="61"/>
        <end position="83"/>
    </location>
</feature>
<keyword evidence="6" id="KW-0769">Symport</keyword>
<accession>A0ABS6XPS7</accession>
<dbReference type="EMBL" id="JAHWZX010000013">
    <property type="protein sequence ID" value="MBW4331783.1"/>
    <property type="molecule type" value="Genomic_DNA"/>
</dbReference>
<feature type="transmembrane region" description="Helical" evidence="9">
    <location>
        <begin position="6"/>
        <end position="23"/>
    </location>
</feature>
<gene>
    <name evidence="10" type="primary">rhaT</name>
    <name evidence="10" type="ORF">KY084_12985</name>
</gene>
<dbReference type="Pfam" id="PF06379">
    <property type="entry name" value="RhaT"/>
    <property type="match status" value="1"/>
</dbReference>
<evidence type="ECO:0000256" key="9">
    <source>
        <dbReference type="SAM" id="Phobius"/>
    </source>
</evidence>
<feature type="transmembrane region" description="Helical" evidence="9">
    <location>
        <begin position="341"/>
        <end position="362"/>
    </location>
</feature>
<keyword evidence="1" id="KW-0813">Transport</keyword>
<dbReference type="Proteomes" id="UP001197214">
    <property type="component" value="Unassembled WGS sequence"/>
</dbReference>
<keyword evidence="5 9" id="KW-0812">Transmembrane</keyword>
<keyword evidence="7 9" id="KW-1133">Transmembrane helix</keyword>
<evidence type="ECO:0000313" key="10">
    <source>
        <dbReference type="EMBL" id="MBW4331783.1"/>
    </source>
</evidence>
<evidence type="ECO:0000256" key="2">
    <source>
        <dbReference type="ARBA" id="ARBA00022475"/>
    </source>
</evidence>
<keyword evidence="8 9" id="KW-0472">Membrane</keyword>
<feature type="transmembrane region" description="Helical" evidence="9">
    <location>
        <begin position="35"/>
        <end position="55"/>
    </location>
</feature>
<feature type="transmembrane region" description="Helical" evidence="9">
    <location>
        <begin position="95"/>
        <end position="116"/>
    </location>
</feature>
<organism evidence="10 11">
    <name type="scientific">Stakelama flava</name>
    <dbReference type="NCBI Taxonomy" id="2860338"/>
    <lineage>
        <taxon>Bacteria</taxon>
        <taxon>Pseudomonadati</taxon>
        <taxon>Pseudomonadota</taxon>
        <taxon>Alphaproteobacteria</taxon>
        <taxon>Sphingomonadales</taxon>
        <taxon>Sphingomonadaceae</taxon>
        <taxon>Stakelama</taxon>
    </lineage>
</organism>
<evidence type="ECO:0000256" key="1">
    <source>
        <dbReference type="ARBA" id="ARBA00022448"/>
    </source>
</evidence>
<protein>
    <submittedName>
        <fullName evidence="10">L-rhamnose/proton symporter RhaT</fullName>
    </submittedName>
</protein>
<evidence type="ECO:0000256" key="4">
    <source>
        <dbReference type="ARBA" id="ARBA00022597"/>
    </source>
</evidence>
<name>A0ABS6XPS7_9SPHN</name>
<evidence type="ECO:0000256" key="8">
    <source>
        <dbReference type="ARBA" id="ARBA00023136"/>
    </source>
</evidence>
<dbReference type="RefSeq" id="WP_219238906.1">
    <property type="nucleotide sequence ID" value="NZ_JAHWZX010000013.1"/>
</dbReference>
<dbReference type="NCBIfam" id="NF010024">
    <property type="entry name" value="PRK13499.1-4"/>
    <property type="match status" value="1"/>
</dbReference>
<evidence type="ECO:0000313" key="11">
    <source>
        <dbReference type="Proteomes" id="UP001197214"/>
    </source>
</evidence>
<feature type="transmembrane region" description="Helical" evidence="9">
    <location>
        <begin position="279"/>
        <end position="299"/>
    </location>
</feature>
<keyword evidence="11" id="KW-1185">Reference proteome</keyword>